<feature type="domain" description="PhoD-like phosphatase metallophosphatase" evidence="1">
    <location>
        <begin position="144"/>
        <end position="465"/>
    </location>
</feature>
<proteinExistence type="predicted"/>
<evidence type="ECO:0000259" key="1">
    <source>
        <dbReference type="Pfam" id="PF09423"/>
    </source>
</evidence>
<dbReference type="PROSITE" id="PS51318">
    <property type="entry name" value="TAT"/>
    <property type="match status" value="1"/>
</dbReference>
<dbReference type="InterPro" id="IPR032093">
    <property type="entry name" value="PhoD_N"/>
</dbReference>
<dbReference type="InterPro" id="IPR018946">
    <property type="entry name" value="PhoD-like_MPP"/>
</dbReference>
<dbReference type="OrthoDB" id="327733at2"/>
<reference evidence="3 4" key="1">
    <citation type="submission" date="2019-06" db="EMBL/GenBank/DDBJ databases">
        <title>Amycolatopsis alkalitolerans sp. nov., isolated from Gastrodia elata Blume.</title>
        <authorList>
            <person name="Narsing Rao M.P."/>
            <person name="Li W.J."/>
        </authorList>
    </citation>
    <scope>NUCLEOTIDE SEQUENCE [LARGE SCALE GENOMIC DNA]</scope>
    <source>
        <strain evidence="3 4">SYSUP0005</strain>
    </source>
</reference>
<organism evidence="3 4">
    <name type="scientific">Amycolatopsis alkalitolerans</name>
    <dbReference type="NCBI Taxonomy" id="2547244"/>
    <lineage>
        <taxon>Bacteria</taxon>
        <taxon>Bacillati</taxon>
        <taxon>Actinomycetota</taxon>
        <taxon>Actinomycetes</taxon>
        <taxon>Pseudonocardiales</taxon>
        <taxon>Pseudonocardiaceae</taxon>
        <taxon>Amycolatopsis</taxon>
    </lineage>
</organism>
<feature type="domain" description="Phospholipase D N-terminal" evidence="2">
    <location>
        <begin position="37"/>
        <end position="133"/>
    </location>
</feature>
<evidence type="ECO:0000313" key="4">
    <source>
        <dbReference type="Proteomes" id="UP000305546"/>
    </source>
</evidence>
<dbReference type="PANTHER" id="PTHR43606:SF2">
    <property type="entry name" value="ALKALINE PHOSPHATASE FAMILY PROTEIN (AFU_ORTHOLOGUE AFUA_5G03860)"/>
    <property type="match status" value="1"/>
</dbReference>
<gene>
    <name evidence="3" type="ORF">FG385_21275</name>
</gene>
<dbReference type="Pfam" id="PF09423">
    <property type="entry name" value="PhoD"/>
    <property type="match status" value="1"/>
</dbReference>
<dbReference type="Gene3D" id="2.60.40.380">
    <property type="entry name" value="Purple acid phosphatase-like, N-terminal"/>
    <property type="match status" value="1"/>
</dbReference>
<comment type="caution">
    <text evidence="3">The sequence shown here is derived from an EMBL/GenBank/DDBJ whole genome shotgun (WGS) entry which is preliminary data.</text>
</comment>
<dbReference type="PANTHER" id="PTHR43606">
    <property type="entry name" value="PHOSPHATASE, PUTATIVE (AFU_ORTHOLOGUE AFUA_6G08710)-RELATED"/>
    <property type="match status" value="1"/>
</dbReference>
<dbReference type="InterPro" id="IPR052900">
    <property type="entry name" value="Phospholipid_Metab_Enz"/>
</dbReference>
<name>A0A5C4LX85_9PSEU</name>
<dbReference type="RefSeq" id="WP_139098516.1">
    <property type="nucleotide sequence ID" value="NZ_VDFW01000019.1"/>
</dbReference>
<dbReference type="AlphaFoldDB" id="A0A5C4LX85"/>
<dbReference type="EMBL" id="VDFW01000019">
    <property type="protein sequence ID" value="TNC23559.1"/>
    <property type="molecule type" value="Genomic_DNA"/>
</dbReference>
<dbReference type="CDD" id="cd07389">
    <property type="entry name" value="MPP_PhoD"/>
    <property type="match status" value="1"/>
</dbReference>
<evidence type="ECO:0000259" key="2">
    <source>
        <dbReference type="Pfam" id="PF16655"/>
    </source>
</evidence>
<dbReference type="Proteomes" id="UP000305546">
    <property type="component" value="Unassembled WGS sequence"/>
</dbReference>
<dbReference type="Pfam" id="PF16655">
    <property type="entry name" value="PhoD_N"/>
    <property type="match status" value="1"/>
</dbReference>
<dbReference type="InterPro" id="IPR029052">
    <property type="entry name" value="Metallo-depent_PP-like"/>
</dbReference>
<keyword evidence="4" id="KW-1185">Reference proteome</keyword>
<dbReference type="Gene3D" id="3.60.21.70">
    <property type="entry name" value="PhoD-like phosphatase"/>
    <property type="match status" value="1"/>
</dbReference>
<dbReference type="InterPro" id="IPR006311">
    <property type="entry name" value="TAT_signal"/>
</dbReference>
<protein>
    <submittedName>
        <fullName evidence="3">Alkaline phosphatase</fullName>
    </submittedName>
</protein>
<sequence length="513" mass="55996">MPESTRRRVLLGGAAALGVAALTGVAMPTGRRAMFSLGVASGDPLPDGVVLWTRLAPDPLTLDGGLPDRPVPVEWQVATDERFGSVVRSGVAVAQGAAAHSVHVEVSGLRPGTDYFYRFRVGNELSPAGRTRTAPAGPLDRFSFAFASCQRYRDGFYNAYHHLAREDLDLVVFLGDYIYEGGSQGRIGRGHRPAHDVRTLGDYRIRFAQYKSDPDLQAAHAAFPWVATFDDHEVENNWAGDHSESGMPPDQFRRRRAAAFQAYYEHLPLRAAQRPAGSSMPIHRRLAFGELIDLHVLDTRQFRSVQVPGPGRADPGRTILGAAQKAWLLRDLAASRARWNVLAQQVFFSRLDPAPGAQTRSDDAWDDYPAERDEVRDHLATARNPVVITGDAHASFVCDIKADFGDPASRTVGTEFVGTSISSEGDGVDHTAGDLAQLRVNPHLRFVNRKRGYVRCSVTPASWTAVYRTVDFVSRPDSPVHDRARFTIEAGRPGARCEDAAGINGSPGAACPR</sequence>
<evidence type="ECO:0000313" key="3">
    <source>
        <dbReference type="EMBL" id="TNC23559.1"/>
    </source>
</evidence>
<dbReference type="InterPro" id="IPR038607">
    <property type="entry name" value="PhoD-like_sf"/>
</dbReference>
<accession>A0A5C4LX85</accession>
<dbReference type="SUPFAM" id="SSF56300">
    <property type="entry name" value="Metallo-dependent phosphatases"/>
    <property type="match status" value="1"/>
</dbReference>